<evidence type="ECO:0000313" key="5">
    <source>
        <dbReference type="EMBL" id="TRB03181.1"/>
    </source>
</evidence>
<reference evidence="5 6" key="1">
    <citation type="journal article" date="2019" name="Appl. Microbiol. Biotechnol.">
        <title>Differential efficiency of wild type rhizogenic strains for rol gene transformation of plants.</title>
        <authorList>
            <person name="Desmet S."/>
            <person name="De Keyser E."/>
            <person name="Van Vaerenbergh J."/>
            <person name="Baeyen S."/>
            <person name="Van Huylenbroeck J."/>
            <person name="Geelen D."/>
            <person name="Dhooghe E."/>
        </authorList>
    </citation>
    <scope>NUCLEOTIDE SEQUENCE [LARGE SCALE GENOMIC DNA]</scope>
    <source>
        <strain evidence="5 6">GBBC3284</strain>
    </source>
</reference>
<dbReference type="InterPro" id="IPR036286">
    <property type="entry name" value="LexA/Signal_pep-like_sf"/>
</dbReference>
<dbReference type="PANTHER" id="PTHR40661">
    <property type="match status" value="1"/>
</dbReference>
<dbReference type="Gene3D" id="2.10.109.10">
    <property type="entry name" value="Umud Fragment, subunit A"/>
    <property type="match status" value="1"/>
</dbReference>
<evidence type="ECO:0000256" key="1">
    <source>
        <dbReference type="ARBA" id="ARBA00023015"/>
    </source>
</evidence>
<keyword evidence="3" id="KW-0804">Transcription</keyword>
<name>A0A546XR11_RHIRH</name>
<dbReference type="EMBL" id="SGNY01000001">
    <property type="protein sequence ID" value="TRB03181.1"/>
    <property type="molecule type" value="Genomic_DNA"/>
</dbReference>
<proteinExistence type="predicted"/>
<evidence type="ECO:0000259" key="4">
    <source>
        <dbReference type="Pfam" id="PF00717"/>
    </source>
</evidence>
<dbReference type="SUPFAM" id="SSF51306">
    <property type="entry name" value="LexA/Signal peptidase"/>
    <property type="match status" value="1"/>
</dbReference>
<keyword evidence="1" id="KW-0805">Transcription regulation</keyword>
<comment type="caution">
    <text evidence="5">The sequence shown here is derived from an EMBL/GenBank/DDBJ whole genome shotgun (WGS) entry which is preliminary data.</text>
</comment>
<dbReference type="InterPro" id="IPR039418">
    <property type="entry name" value="LexA-like"/>
</dbReference>
<dbReference type="Pfam" id="PF00717">
    <property type="entry name" value="Peptidase_S24"/>
    <property type="match status" value="1"/>
</dbReference>
<sequence length="165" mass="17957">MRPDNDNVAGTLIIAGEPNLVSVDGKQHDITLVPRLDVRASAGHGLVAFQEQAVEIIAFQSEWLRSIGVAPSFARIITARGDSMEPTIRDGDVLLIDTSVSEVRDNGIYCVVYGNMLLVKRVHPRMNGSLQLISDNAVYPPEEVTSAEVPGLSIAGRVMWYSRSL</sequence>
<gene>
    <name evidence="5" type="ORF">EXN68_05420</name>
</gene>
<dbReference type="InterPro" id="IPR015927">
    <property type="entry name" value="Peptidase_S24_S26A/B/C"/>
</dbReference>
<feature type="domain" description="Peptidase S24/S26A/S26B/S26C" evidence="4">
    <location>
        <begin position="39"/>
        <end position="158"/>
    </location>
</feature>
<protein>
    <submittedName>
        <fullName evidence="5">Helix-turn-helix transcriptional regulator</fullName>
    </submittedName>
</protein>
<dbReference type="Proteomes" id="UP000315434">
    <property type="component" value="Unassembled WGS sequence"/>
</dbReference>
<dbReference type="CDD" id="cd06529">
    <property type="entry name" value="S24_LexA-like"/>
    <property type="match status" value="1"/>
</dbReference>
<keyword evidence="2" id="KW-0238">DNA-binding</keyword>
<organism evidence="5 6">
    <name type="scientific">Rhizobium rhizogenes</name>
    <name type="common">Agrobacterium rhizogenes</name>
    <dbReference type="NCBI Taxonomy" id="359"/>
    <lineage>
        <taxon>Bacteria</taxon>
        <taxon>Pseudomonadati</taxon>
        <taxon>Pseudomonadota</taxon>
        <taxon>Alphaproteobacteria</taxon>
        <taxon>Hyphomicrobiales</taxon>
        <taxon>Rhizobiaceae</taxon>
        <taxon>Rhizobium/Agrobacterium group</taxon>
        <taxon>Rhizobium</taxon>
    </lineage>
</organism>
<dbReference type="PANTHER" id="PTHR40661:SF3">
    <property type="entry name" value="FELS-1 PROPHAGE TRANSCRIPTIONAL REGULATOR"/>
    <property type="match status" value="1"/>
</dbReference>
<accession>A0A546XR11</accession>
<dbReference type="AlphaFoldDB" id="A0A546XR11"/>
<dbReference type="GO" id="GO:0003677">
    <property type="term" value="F:DNA binding"/>
    <property type="evidence" value="ECO:0007669"/>
    <property type="project" value="UniProtKB-KW"/>
</dbReference>
<evidence type="ECO:0000313" key="6">
    <source>
        <dbReference type="Proteomes" id="UP000315434"/>
    </source>
</evidence>
<dbReference type="OrthoDB" id="528805at2"/>
<evidence type="ECO:0000256" key="2">
    <source>
        <dbReference type="ARBA" id="ARBA00023125"/>
    </source>
</evidence>
<evidence type="ECO:0000256" key="3">
    <source>
        <dbReference type="ARBA" id="ARBA00023163"/>
    </source>
</evidence>